<dbReference type="PANTHER" id="PTHR30346:SF0">
    <property type="entry name" value="HCA OPERON TRANSCRIPTIONAL ACTIVATOR HCAR"/>
    <property type="match status" value="1"/>
</dbReference>
<dbReference type="EMBL" id="JXSQ01000010">
    <property type="protein sequence ID" value="KIP52484.1"/>
    <property type="molecule type" value="Genomic_DNA"/>
</dbReference>
<sequence>MNEADMNDNAQGTPEITLGFTRGVAPSKWVRRWQAVSPEQPLTIMPFPKPYGRPGNAAEFDMLLERTAPGASPVGAVADGERTHHALRLYTEAVALVLPKGHDLAGEESISLAVIAERSDIRLLDHPNHAPEWPAAEPWDDPSWMPADLRGALELVATGLGGILMPAPLARHITDKRSHISIRVSDPIPGGEIWASWLVGRDAPDVQHLAGVMRGRTARSSRSSEHNAENAAAAAARAPKRQQQPQKKQPKLNPNSRGAQLKAAQEKRERERAERRRAKRR</sequence>
<dbReference type="OrthoDB" id="3388207at2"/>
<proteinExistence type="inferred from homology"/>
<evidence type="ECO:0000256" key="3">
    <source>
        <dbReference type="ARBA" id="ARBA00023125"/>
    </source>
</evidence>
<dbReference type="GO" id="GO:0003700">
    <property type="term" value="F:DNA-binding transcription factor activity"/>
    <property type="evidence" value="ECO:0007669"/>
    <property type="project" value="TreeGrafter"/>
</dbReference>
<feature type="domain" description="LysR substrate-binding" evidence="6">
    <location>
        <begin position="85"/>
        <end position="215"/>
    </location>
</feature>
<dbReference type="Gene3D" id="3.40.190.10">
    <property type="entry name" value="Periplasmic binding protein-like II"/>
    <property type="match status" value="2"/>
</dbReference>
<feature type="region of interest" description="Disordered" evidence="5">
    <location>
        <begin position="213"/>
        <end position="281"/>
    </location>
</feature>
<evidence type="ECO:0000256" key="2">
    <source>
        <dbReference type="ARBA" id="ARBA00023015"/>
    </source>
</evidence>
<dbReference type="PANTHER" id="PTHR30346">
    <property type="entry name" value="TRANSCRIPTIONAL DUAL REGULATOR HCAR-RELATED"/>
    <property type="match status" value="1"/>
</dbReference>
<feature type="compositionally biased region" description="Basic and acidic residues" evidence="5">
    <location>
        <begin position="264"/>
        <end position="274"/>
    </location>
</feature>
<evidence type="ECO:0000313" key="7">
    <source>
        <dbReference type="EMBL" id="KIP52484.1"/>
    </source>
</evidence>
<dbReference type="GO" id="GO:0032993">
    <property type="term" value="C:protein-DNA complex"/>
    <property type="evidence" value="ECO:0007669"/>
    <property type="project" value="TreeGrafter"/>
</dbReference>
<comment type="caution">
    <text evidence="7">The sequence shown here is derived from an EMBL/GenBank/DDBJ whole genome shotgun (WGS) entry which is preliminary data.</text>
</comment>
<evidence type="ECO:0000256" key="4">
    <source>
        <dbReference type="ARBA" id="ARBA00023163"/>
    </source>
</evidence>
<comment type="similarity">
    <text evidence="1">Belongs to the LysR transcriptional regulatory family.</text>
</comment>
<protein>
    <recommendedName>
        <fullName evidence="6">LysR substrate-binding domain-containing protein</fullName>
    </recommendedName>
</protein>
<evidence type="ECO:0000256" key="1">
    <source>
        <dbReference type="ARBA" id="ARBA00009437"/>
    </source>
</evidence>
<keyword evidence="3" id="KW-0238">DNA-binding</keyword>
<reference evidence="7 8" key="1">
    <citation type="submission" date="2015-01" db="EMBL/GenBank/DDBJ databases">
        <title>Draft genome sequence of Leucobacter komagatae strain VKM ST2845.</title>
        <authorList>
            <person name="Karlyshev A.V."/>
            <person name="Kudryashova E.B."/>
        </authorList>
    </citation>
    <scope>NUCLEOTIDE SEQUENCE [LARGE SCALE GENOMIC DNA]</scope>
    <source>
        <strain evidence="7 8">VKM ST2845</strain>
    </source>
</reference>
<dbReference type="AlphaFoldDB" id="A0A0D0ILN2"/>
<gene>
    <name evidence="7" type="ORF">SD72_08805</name>
</gene>
<evidence type="ECO:0000313" key="8">
    <source>
        <dbReference type="Proteomes" id="UP000032120"/>
    </source>
</evidence>
<organism evidence="7 8">
    <name type="scientific">Leucobacter komagatae</name>
    <dbReference type="NCBI Taxonomy" id="55969"/>
    <lineage>
        <taxon>Bacteria</taxon>
        <taxon>Bacillati</taxon>
        <taxon>Actinomycetota</taxon>
        <taxon>Actinomycetes</taxon>
        <taxon>Micrococcales</taxon>
        <taxon>Microbacteriaceae</taxon>
        <taxon>Leucobacter</taxon>
    </lineage>
</organism>
<dbReference type="Pfam" id="PF03466">
    <property type="entry name" value="LysR_substrate"/>
    <property type="match status" value="1"/>
</dbReference>
<dbReference type="GO" id="GO:0003677">
    <property type="term" value="F:DNA binding"/>
    <property type="evidence" value="ECO:0007669"/>
    <property type="project" value="UniProtKB-KW"/>
</dbReference>
<keyword evidence="4" id="KW-0804">Transcription</keyword>
<keyword evidence="2" id="KW-0805">Transcription regulation</keyword>
<dbReference type="SUPFAM" id="SSF53850">
    <property type="entry name" value="Periplasmic binding protein-like II"/>
    <property type="match status" value="1"/>
</dbReference>
<evidence type="ECO:0000256" key="5">
    <source>
        <dbReference type="SAM" id="MobiDB-lite"/>
    </source>
</evidence>
<dbReference type="Proteomes" id="UP000032120">
    <property type="component" value="Unassembled WGS sequence"/>
</dbReference>
<dbReference type="InterPro" id="IPR005119">
    <property type="entry name" value="LysR_subst-bd"/>
</dbReference>
<keyword evidence="8" id="KW-1185">Reference proteome</keyword>
<evidence type="ECO:0000259" key="6">
    <source>
        <dbReference type="Pfam" id="PF03466"/>
    </source>
</evidence>
<accession>A0A0D0ILN2</accession>
<feature type="compositionally biased region" description="Low complexity" evidence="5">
    <location>
        <begin position="229"/>
        <end position="256"/>
    </location>
</feature>
<name>A0A0D0ILN2_9MICO</name>